<dbReference type="RefSeq" id="WP_123237985.1">
    <property type="nucleotide sequence ID" value="NZ_RJVP01000006.1"/>
</dbReference>
<evidence type="ECO:0000256" key="3">
    <source>
        <dbReference type="ARBA" id="ARBA00022692"/>
    </source>
</evidence>
<accession>A0A3N0UYK8</accession>
<dbReference type="EMBL" id="RJVP01000006">
    <property type="protein sequence ID" value="ROH85331.1"/>
    <property type="molecule type" value="Genomic_DNA"/>
</dbReference>
<protein>
    <recommendedName>
        <fullName evidence="7">Type II secretion system protein GspF domain-containing protein</fullName>
    </recommendedName>
</protein>
<keyword evidence="2" id="KW-1003">Cell membrane</keyword>
<feature type="transmembrane region" description="Helical" evidence="6">
    <location>
        <begin position="249"/>
        <end position="271"/>
    </location>
</feature>
<evidence type="ECO:0000313" key="8">
    <source>
        <dbReference type="EMBL" id="ROH85331.1"/>
    </source>
</evidence>
<evidence type="ECO:0000256" key="6">
    <source>
        <dbReference type="SAM" id="Phobius"/>
    </source>
</evidence>
<dbReference type="AlphaFoldDB" id="A0A3N0UYK8"/>
<sequence>MMILLALTLVLLAMVYIGLQSYRQLAARSRQRERILFGFSVPEQEEEADLSAGDYGLEGSARFYFHLRKFIATTQGRVSLLLLGGLLGATASVLLGKQDSMATYAVLSGGVLLLLCMFWLLKYQKNHDSMVKEELPNLLETVAAIMESGVAFESALNFVLQESDPRHPLYFELNIMNEAMLRGRRRNEALRLWAGRSRVEAVGDVASGMIQADQTGASLGAVMRHHAQALLRENEAETQRKAERLPIRMLLPMASMILPAVFILAAGPSIIRVFQIIDEIIS</sequence>
<reference evidence="8 9" key="1">
    <citation type="submission" date="2018-10" db="EMBL/GenBank/DDBJ databases">
        <authorList>
            <person name="Chen W.-M."/>
        </authorList>
    </citation>
    <scope>NUCLEOTIDE SEQUENCE [LARGE SCALE GENOMIC DNA]</scope>
    <source>
        <strain evidence="8 9">H-5</strain>
    </source>
</reference>
<gene>
    <name evidence="8" type="ORF">ED236_10785</name>
</gene>
<dbReference type="InterPro" id="IPR018076">
    <property type="entry name" value="T2SS_GspF_dom"/>
</dbReference>
<keyword evidence="3 6" id="KW-0812">Transmembrane</keyword>
<evidence type="ECO:0000313" key="9">
    <source>
        <dbReference type="Proteomes" id="UP000275137"/>
    </source>
</evidence>
<keyword evidence="4 6" id="KW-1133">Transmembrane helix</keyword>
<dbReference type="Pfam" id="PF00482">
    <property type="entry name" value="T2SSF"/>
    <property type="match status" value="1"/>
</dbReference>
<name>A0A3N0UYK8_9PROT</name>
<evidence type="ECO:0000256" key="2">
    <source>
        <dbReference type="ARBA" id="ARBA00022475"/>
    </source>
</evidence>
<keyword evidence="5 6" id="KW-0472">Membrane</keyword>
<feature type="transmembrane region" description="Helical" evidence="6">
    <location>
        <begin position="78"/>
        <end position="95"/>
    </location>
</feature>
<evidence type="ECO:0000256" key="5">
    <source>
        <dbReference type="ARBA" id="ARBA00023136"/>
    </source>
</evidence>
<evidence type="ECO:0000259" key="7">
    <source>
        <dbReference type="Pfam" id="PF00482"/>
    </source>
</evidence>
<evidence type="ECO:0000256" key="4">
    <source>
        <dbReference type="ARBA" id="ARBA00022989"/>
    </source>
</evidence>
<keyword evidence="9" id="KW-1185">Reference proteome</keyword>
<dbReference type="PANTHER" id="PTHR35007:SF2">
    <property type="entry name" value="PILUS ASSEMBLE PROTEIN"/>
    <property type="match status" value="1"/>
</dbReference>
<feature type="transmembrane region" description="Helical" evidence="6">
    <location>
        <begin position="102"/>
        <end position="121"/>
    </location>
</feature>
<proteinExistence type="predicted"/>
<comment type="subcellular location">
    <subcellularLocation>
        <location evidence="1">Cell membrane</location>
        <topology evidence="1">Multi-pass membrane protein</topology>
    </subcellularLocation>
</comment>
<dbReference type="GO" id="GO:0005886">
    <property type="term" value="C:plasma membrane"/>
    <property type="evidence" value="ECO:0007669"/>
    <property type="project" value="UniProtKB-SubCell"/>
</dbReference>
<feature type="domain" description="Type II secretion system protein GspF" evidence="7">
    <location>
        <begin position="139"/>
        <end position="263"/>
    </location>
</feature>
<dbReference type="Proteomes" id="UP000275137">
    <property type="component" value="Unassembled WGS sequence"/>
</dbReference>
<dbReference type="PANTHER" id="PTHR35007">
    <property type="entry name" value="INTEGRAL MEMBRANE PROTEIN-RELATED"/>
    <property type="match status" value="1"/>
</dbReference>
<comment type="caution">
    <text evidence="8">The sequence shown here is derived from an EMBL/GenBank/DDBJ whole genome shotgun (WGS) entry which is preliminary data.</text>
</comment>
<evidence type="ECO:0000256" key="1">
    <source>
        <dbReference type="ARBA" id="ARBA00004651"/>
    </source>
</evidence>
<organism evidence="8 9">
    <name type="scientific">Pseudomethylobacillus aquaticus</name>
    <dbReference type="NCBI Taxonomy" id="2676064"/>
    <lineage>
        <taxon>Bacteria</taxon>
        <taxon>Pseudomonadati</taxon>
        <taxon>Pseudomonadota</taxon>
        <taxon>Betaproteobacteria</taxon>
        <taxon>Nitrosomonadales</taxon>
        <taxon>Methylophilaceae</taxon>
        <taxon>Pseudomethylobacillus</taxon>
    </lineage>
</organism>